<feature type="transmembrane region" description="Helical" evidence="5">
    <location>
        <begin position="231"/>
        <end position="248"/>
    </location>
</feature>
<feature type="transmembrane region" description="Helical" evidence="5">
    <location>
        <begin position="145"/>
        <end position="161"/>
    </location>
</feature>
<dbReference type="AlphaFoldDB" id="A0A0G1DLE3"/>
<evidence type="ECO:0000256" key="5">
    <source>
        <dbReference type="SAM" id="Phobius"/>
    </source>
</evidence>
<reference evidence="7 8" key="1">
    <citation type="journal article" date="2015" name="Nature">
        <title>rRNA introns, odd ribosomes, and small enigmatic genomes across a large radiation of phyla.</title>
        <authorList>
            <person name="Brown C.T."/>
            <person name="Hug L.A."/>
            <person name="Thomas B.C."/>
            <person name="Sharon I."/>
            <person name="Castelle C.J."/>
            <person name="Singh A."/>
            <person name="Wilkins M.J."/>
            <person name="Williams K.H."/>
            <person name="Banfield J.F."/>
        </authorList>
    </citation>
    <scope>NUCLEOTIDE SEQUENCE [LARGE SCALE GENOMIC DNA]</scope>
</reference>
<dbReference type="PANTHER" id="PTHR37422">
    <property type="entry name" value="TEICHURONIC ACID BIOSYNTHESIS PROTEIN TUAE"/>
    <property type="match status" value="1"/>
</dbReference>
<comment type="caution">
    <text evidence="7">The sequence shown here is derived from an EMBL/GenBank/DDBJ whole genome shotgun (WGS) entry which is preliminary data.</text>
</comment>
<keyword evidence="3 5" id="KW-1133">Transmembrane helix</keyword>
<dbReference type="PANTHER" id="PTHR37422:SF13">
    <property type="entry name" value="LIPOPOLYSACCHARIDE BIOSYNTHESIS PROTEIN PA4999-RELATED"/>
    <property type="match status" value="1"/>
</dbReference>
<dbReference type="InterPro" id="IPR051533">
    <property type="entry name" value="WaaL-like"/>
</dbReference>
<keyword evidence="4 5" id="KW-0472">Membrane</keyword>
<feature type="transmembrane region" description="Helical" evidence="5">
    <location>
        <begin position="93"/>
        <end position="111"/>
    </location>
</feature>
<evidence type="ECO:0000259" key="6">
    <source>
        <dbReference type="Pfam" id="PF04932"/>
    </source>
</evidence>
<evidence type="ECO:0000256" key="3">
    <source>
        <dbReference type="ARBA" id="ARBA00022989"/>
    </source>
</evidence>
<feature type="transmembrane region" description="Helical" evidence="5">
    <location>
        <begin position="123"/>
        <end position="139"/>
    </location>
</feature>
<gene>
    <name evidence="7" type="ORF">UV73_C0002G0126</name>
</gene>
<feature type="transmembrane region" description="Helical" evidence="5">
    <location>
        <begin position="62"/>
        <end position="81"/>
    </location>
</feature>
<evidence type="ECO:0000256" key="2">
    <source>
        <dbReference type="ARBA" id="ARBA00022692"/>
    </source>
</evidence>
<evidence type="ECO:0000256" key="4">
    <source>
        <dbReference type="ARBA" id="ARBA00023136"/>
    </source>
</evidence>
<feature type="transmembrane region" description="Helical" evidence="5">
    <location>
        <begin position="308"/>
        <end position="327"/>
    </location>
</feature>
<feature type="transmembrane region" description="Helical" evidence="5">
    <location>
        <begin position="401"/>
        <end position="421"/>
    </location>
</feature>
<feature type="transmembrane region" description="Helical" evidence="5">
    <location>
        <begin position="260"/>
        <end position="287"/>
    </location>
</feature>
<organism evidence="7 8">
    <name type="scientific">Candidatus Gottesmanbacteria bacterium GW2011_GWA2_43_14</name>
    <dbReference type="NCBI Taxonomy" id="1618443"/>
    <lineage>
        <taxon>Bacteria</taxon>
        <taxon>Candidatus Gottesmaniibacteriota</taxon>
    </lineage>
</organism>
<dbReference type="GO" id="GO:0016020">
    <property type="term" value="C:membrane"/>
    <property type="evidence" value="ECO:0007669"/>
    <property type="project" value="UniProtKB-SubCell"/>
</dbReference>
<feature type="transmembrane region" description="Helical" evidence="5">
    <location>
        <begin position="12"/>
        <end position="33"/>
    </location>
</feature>
<accession>A0A0G1DLE3</accession>
<dbReference type="Proteomes" id="UP000034894">
    <property type="component" value="Unassembled WGS sequence"/>
</dbReference>
<sequence length="479" mass="54927">MSGIIKKQLKRFSGVDVNLFIFGLSLHFLLLFLAPNKPFYFFSFFLTYFIFLNYFKSIAKALVFVVILAIFSDISLGAAFFRLEPASLNMGSGWWISSLTVFVPFLALVSYKKRLRKFETADLALFAFFVWSGISFYVNISHNSFIGLIQLFEMAALYYLLRLNLSEKDLPQVRILLIFMLLFQSLIALLQFFFRHPLGLVLESVLFYNPAGITAVENINLFRVTAAFGHPNAFAAFLLSVFPLLLHYPHKSQWMTLAKIMVLLVLIFTFSRIAWIVLITVYLLLIPISPFSRNYYWFKKKAWLNKKVLISAVALFFSLYILSPYFFSRVNTSPVSLDEFGSMGIRVKLDIEAFNLISKNYIFGTGLNRSLETYALYPVTNIFESEQPGAFYKIHNTFLEIASETGLPGLLLFLLFLGSVVRNMQKRTETDDIGLAVYAGLLGLIVISYVNPFFHTGQMKTLFLLIVMLLVYNKPQYET</sequence>
<comment type="subcellular location">
    <subcellularLocation>
        <location evidence="1">Membrane</location>
        <topology evidence="1">Multi-pass membrane protein</topology>
    </subcellularLocation>
</comment>
<proteinExistence type="predicted"/>
<feature type="domain" description="O-antigen ligase-related" evidence="6">
    <location>
        <begin position="259"/>
        <end position="414"/>
    </location>
</feature>
<evidence type="ECO:0000256" key="1">
    <source>
        <dbReference type="ARBA" id="ARBA00004141"/>
    </source>
</evidence>
<keyword evidence="2 5" id="KW-0812">Transmembrane</keyword>
<dbReference type="InterPro" id="IPR007016">
    <property type="entry name" value="O-antigen_ligase-rel_domated"/>
</dbReference>
<name>A0A0G1DLE3_9BACT</name>
<feature type="transmembrane region" description="Helical" evidence="5">
    <location>
        <begin position="173"/>
        <end position="194"/>
    </location>
</feature>
<feature type="transmembrane region" description="Helical" evidence="5">
    <location>
        <begin position="39"/>
        <end position="55"/>
    </location>
</feature>
<dbReference type="STRING" id="1618443.UV73_C0002G0126"/>
<protein>
    <recommendedName>
        <fullName evidence="6">O-antigen ligase-related domain-containing protein</fullName>
    </recommendedName>
</protein>
<feature type="transmembrane region" description="Helical" evidence="5">
    <location>
        <begin position="433"/>
        <end position="451"/>
    </location>
</feature>
<dbReference type="EMBL" id="LCFP01000002">
    <property type="protein sequence ID" value="KKS98412.1"/>
    <property type="molecule type" value="Genomic_DNA"/>
</dbReference>
<evidence type="ECO:0000313" key="8">
    <source>
        <dbReference type="Proteomes" id="UP000034894"/>
    </source>
</evidence>
<evidence type="ECO:0000313" key="7">
    <source>
        <dbReference type="EMBL" id="KKS98412.1"/>
    </source>
</evidence>
<feature type="transmembrane region" description="Helical" evidence="5">
    <location>
        <begin position="200"/>
        <end position="219"/>
    </location>
</feature>
<dbReference type="Pfam" id="PF04932">
    <property type="entry name" value="Wzy_C"/>
    <property type="match status" value="1"/>
</dbReference>